<dbReference type="AlphaFoldDB" id="A0A1I2D1P2"/>
<dbReference type="EMBL" id="FOMW01000010">
    <property type="protein sequence ID" value="SFE74431.1"/>
    <property type="molecule type" value="Genomic_DNA"/>
</dbReference>
<dbReference type="GO" id="GO:0005737">
    <property type="term" value="C:cytoplasm"/>
    <property type="evidence" value="ECO:0007669"/>
    <property type="project" value="UniProtKB-SubCell"/>
</dbReference>
<accession>A0A1I2D1P2</accession>
<name>A0A1I2D1P2_9RHOB</name>
<dbReference type="PANTHER" id="PTHR33620:SF1">
    <property type="entry name" value="UREASE ACCESSORY PROTEIN F"/>
    <property type="match status" value="1"/>
</dbReference>
<keyword evidence="1 3" id="KW-0996">Nickel insertion</keyword>
<dbReference type="InterPro" id="IPR038277">
    <property type="entry name" value="UreF_sf"/>
</dbReference>
<organism evidence="4 5">
    <name type="scientific">Sulfitobacter brevis</name>
    <dbReference type="NCBI Taxonomy" id="74348"/>
    <lineage>
        <taxon>Bacteria</taxon>
        <taxon>Pseudomonadati</taxon>
        <taxon>Pseudomonadota</taxon>
        <taxon>Alphaproteobacteria</taxon>
        <taxon>Rhodobacterales</taxon>
        <taxon>Roseobacteraceae</taxon>
        <taxon>Sulfitobacter</taxon>
    </lineage>
</organism>
<comment type="similarity">
    <text evidence="3">Belongs to the UreF family.</text>
</comment>
<dbReference type="InterPro" id="IPR002639">
    <property type="entry name" value="UreF"/>
</dbReference>
<keyword evidence="5" id="KW-1185">Reference proteome</keyword>
<gene>
    <name evidence="3" type="primary">ureF</name>
    <name evidence="4" type="ORF">SAMN04488523_1109</name>
</gene>
<dbReference type="Gene3D" id="1.10.4190.10">
    <property type="entry name" value="Urease accessory protein UreF"/>
    <property type="match status" value="1"/>
</dbReference>
<keyword evidence="2 3" id="KW-0143">Chaperone</keyword>
<dbReference type="PANTHER" id="PTHR33620">
    <property type="entry name" value="UREASE ACCESSORY PROTEIN F"/>
    <property type="match status" value="1"/>
</dbReference>
<proteinExistence type="inferred from homology"/>
<evidence type="ECO:0000256" key="1">
    <source>
        <dbReference type="ARBA" id="ARBA00022988"/>
    </source>
</evidence>
<dbReference type="Proteomes" id="UP000198977">
    <property type="component" value="Unassembled WGS sequence"/>
</dbReference>
<sequence length="227" mass="25090">MVTGAHMDTIMATFTTMRTDQFLTLVQWLSPSYPIGAFAYSHGLEWAVDAQQVTDRETLQAWLETVLRHGAGRTDALFLCAAYRTEDVTDVDAHARAFAPSAERLRETVLQGEAFSRATRDIWNIDMPVMTYPVAVGFAARLHGLPLDQTMQVFLHGFISNLAAAGMRLIPLGQTDGQIVIKELAATCIEIADAAMKGSLEDLSSTAFLSDIASMRHETQYSRIFRT</sequence>
<evidence type="ECO:0000256" key="2">
    <source>
        <dbReference type="ARBA" id="ARBA00023186"/>
    </source>
</evidence>
<protein>
    <recommendedName>
        <fullName evidence="3">Urease accessory protein UreF</fullName>
    </recommendedName>
</protein>
<dbReference type="Pfam" id="PF01730">
    <property type="entry name" value="UreF"/>
    <property type="match status" value="1"/>
</dbReference>
<comment type="function">
    <text evidence="3">Required for maturation of urease via the functional incorporation of the urease nickel metallocenter.</text>
</comment>
<evidence type="ECO:0000313" key="5">
    <source>
        <dbReference type="Proteomes" id="UP000198977"/>
    </source>
</evidence>
<evidence type="ECO:0000256" key="3">
    <source>
        <dbReference type="HAMAP-Rule" id="MF_01385"/>
    </source>
</evidence>
<keyword evidence="3" id="KW-0963">Cytoplasm</keyword>
<dbReference type="PIRSF" id="PIRSF009467">
    <property type="entry name" value="Ureas_acces_UreF"/>
    <property type="match status" value="1"/>
</dbReference>
<evidence type="ECO:0000313" key="4">
    <source>
        <dbReference type="EMBL" id="SFE74431.1"/>
    </source>
</evidence>
<comment type="subunit">
    <text evidence="3">UreD, UreF and UreG form a complex that acts as a GTP-hydrolysis-dependent molecular chaperone, activating the urease apoprotein by helping to assemble the nickel containing metallocenter of UreC. The UreE protein probably delivers the nickel.</text>
</comment>
<dbReference type="HAMAP" id="MF_01385">
    <property type="entry name" value="UreF"/>
    <property type="match status" value="1"/>
</dbReference>
<reference evidence="5" key="1">
    <citation type="submission" date="2016-10" db="EMBL/GenBank/DDBJ databases">
        <authorList>
            <person name="Varghese N."/>
            <person name="Submissions S."/>
        </authorList>
    </citation>
    <scope>NUCLEOTIDE SEQUENCE [LARGE SCALE GENOMIC DNA]</scope>
    <source>
        <strain evidence="5">DSM 11443</strain>
    </source>
</reference>
<dbReference type="GO" id="GO:0016151">
    <property type="term" value="F:nickel cation binding"/>
    <property type="evidence" value="ECO:0007669"/>
    <property type="project" value="UniProtKB-UniRule"/>
</dbReference>
<comment type="subcellular location">
    <subcellularLocation>
        <location evidence="3">Cytoplasm</location>
    </subcellularLocation>
</comment>
<dbReference type="STRING" id="74348.SAMN04488523_1109"/>